<dbReference type="STRING" id="113226.A0A139HZ38"/>
<evidence type="ECO:0000256" key="1">
    <source>
        <dbReference type="SAM" id="MobiDB-lite"/>
    </source>
</evidence>
<organism evidence="2 3">
    <name type="scientific">Pseudocercospora musae</name>
    <dbReference type="NCBI Taxonomy" id="113226"/>
    <lineage>
        <taxon>Eukaryota</taxon>
        <taxon>Fungi</taxon>
        <taxon>Dikarya</taxon>
        <taxon>Ascomycota</taxon>
        <taxon>Pezizomycotina</taxon>
        <taxon>Dothideomycetes</taxon>
        <taxon>Dothideomycetidae</taxon>
        <taxon>Mycosphaerellales</taxon>
        <taxon>Mycosphaerellaceae</taxon>
        <taxon>Pseudocercospora</taxon>
    </lineage>
</organism>
<accession>A0A139HZ38</accession>
<name>A0A139HZ38_9PEZI</name>
<dbReference type="EMBL" id="LFZO01000538">
    <property type="protein sequence ID" value="KXT07734.1"/>
    <property type="molecule type" value="Genomic_DNA"/>
</dbReference>
<protein>
    <submittedName>
        <fullName evidence="2">Uncharacterized protein</fullName>
    </submittedName>
</protein>
<feature type="region of interest" description="Disordered" evidence="1">
    <location>
        <begin position="1"/>
        <end position="54"/>
    </location>
</feature>
<evidence type="ECO:0000313" key="2">
    <source>
        <dbReference type="EMBL" id="KXT07734.1"/>
    </source>
</evidence>
<proteinExistence type="predicted"/>
<keyword evidence="3" id="KW-1185">Reference proteome</keyword>
<dbReference type="AlphaFoldDB" id="A0A139HZ38"/>
<reference evidence="2 3" key="1">
    <citation type="submission" date="2015-07" db="EMBL/GenBank/DDBJ databases">
        <title>Comparative genomics of the Sigatoka disease complex on banana suggests a link between parallel evolutionary changes in Pseudocercospora fijiensis and Pseudocercospora eumusae and increased virulence on the banana host.</title>
        <authorList>
            <person name="Chang T.-C."/>
            <person name="Salvucci A."/>
            <person name="Crous P.W."/>
            <person name="Stergiopoulos I."/>
        </authorList>
    </citation>
    <scope>NUCLEOTIDE SEQUENCE [LARGE SCALE GENOMIC DNA]</scope>
    <source>
        <strain evidence="2 3">CBS 116634</strain>
    </source>
</reference>
<feature type="compositionally biased region" description="Low complexity" evidence="1">
    <location>
        <begin position="11"/>
        <end position="23"/>
    </location>
</feature>
<feature type="compositionally biased region" description="Polar residues" evidence="1">
    <location>
        <begin position="37"/>
        <end position="51"/>
    </location>
</feature>
<dbReference type="OrthoDB" id="4774312at2759"/>
<evidence type="ECO:0000313" key="3">
    <source>
        <dbReference type="Proteomes" id="UP000073492"/>
    </source>
</evidence>
<gene>
    <name evidence="2" type="ORF">AC579_1879</name>
</gene>
<dbReference type="Proteomes" id="UP000073492">
    <property type="component" value="Unassembled WGS sequence"/>
</dbReference>
<comment type="caution">
    <text evidence="2">The sequence shown here is derived from an EMBL/GenBank/DDBJ whole genome shotgun (WGS) entry which is preliminary data.</text>
</comment>
<sequence>MTPRRREQLPTTTKEATAKTTAPSKKKGFDFEFSPFGDQTFNPPGLQQQPEEQSDEELRITVSQLCQVIKDTDRVQQEVHEVAKGYALAAVGLGPAAGPTTISDITRVDINLITLNIQASIERWKDLTRCPKHRAFTIPATIYNDRNRKQTQVPRHMVVGDQGSDLYVIYPHMHKTLDLPFILAQKLGFRQMHMAVADGSTVPLTRWFIFHMNFYGIMRETWAVVCPREEGNLSILLGPPFLDDVRAIFDVHSQTIRIGNLEIEKTQLIGAPVVKSDPPKITIDVEDLLDPKDIEEAKEIVDGSDEEIWEGRRSRGRRL</sequence>